<dbReference type="InterPro" id="IPR016194">
    <property type="entry name" value="SPOC-like_C_dom_sf"/>
</dbReference>
<dbReference type="Gene3D" id="2.40.290.10">
    <property type="match status" value="1"/>
</dbReference>
<dbReference type="GO" id="GO:0006303">
    <property type="term" value="P:double-strand break repair via nonhomologous end joining"/>
    <property type="evidence" value="ECO:0007669"/>
    <property type="project" value="InterPro"/>
</dbReference>
<keyword evidence="4" id="KW-1185">Reference proteome</keyword>
<dbReference type="SUPFAM" id="SSF100939">
    <property type="entry name" value="SPOC domain-like"/>
    <property type="match status" value="1"/>
</dbReference>
<evidence type="ECO:0000313" key="3">
    <source>
        <dbReference type="EMBL" id="KAA0197110.1"/>
    </source>
</evidence>
<dbReference type="Pfam" id="PF02735">
    <property type="entry name" value="Ku"/>
    <property type="match status" value="1"/>
</dbReference>
<evidence type="ECO:0000256" key="1">
    <source>
        <dbReference type="ARBA" id="ARBA00023125"/>
    </source>
</evidence>
<dbReference type="GO" id="GO:0003677">
    <property type="term" value="F:DNA binding"/>
    <property type="evidence" value="ECO:0007669"/>
    <property type="project" value="UniProtKB-KW"/>
</dbReference>
<evidence type="ECO:0000313" key="4">
    <source>
        <dbReference type="Proteomes" id="UP000728185"/>
    </source>
</evidence>
<evidence type="ECO:0000259" key="2">
    <source>
        <dbReference type="Pfam" id="PF02735"/>
    </source>
</evidence>
<dbReference type="OrthoDB" id="6483906at2759"/>
<protein>
    <recommendedName>
        <fullName evidence="2">Ku domain-containing protein</fullName>
    </recommendedName>
</protein>
<dbReference type="InterPro" id="IPR006164">
    <property type="entry name" value="DNA_bd_Ku70/Ku80"/>
</dbReference>
<dbReference type="AlphaFoldDB" id="A0A8E0S1R9"/>
<organism evidence="3 4">
    <name type="scientific">Fasciolopsis buskii</name>
    <dbReference type="NCBI Taxonomy" id="27845"/>
    <lineage>
        <taxon>Eukaryota</taxon>
        <taxon>Metazoa</taxon>
        <taxon>Spiralia</taxon>
        <taxon>Lophotrochozoa</taxon>
        <taxon>Platyhelminthes</taxon>
        <taxon>Trematoda</taxon>
        <taxon>Digenea</taxon>
        <taxon>Plagiorchiida</taxon>
        <taxon>Echinostomata</taxon>
        <taxon>Echinostomatoidea</taxon>
        <taxon>Fasciolidae</taxon>
        <taxon>Fasciolopsis</taxon>
    </lineage>
</organism>
<accession>A0A8E0S1R9</accession>
<feature type="domain" description="Ku" evidence="2">
    <location>
        <begin position="41"/>
        <end position="118"/>
    </location>
</feature>
<proteinExistence type="predicted"/>
<gene>
    <name evidence="3" type="ORF">FBUS_10931</name>
</gene>
<sequence length="163" mass="18473">MSYIIDSSDRLEDLLTRIRSREKSQRCVARFKIHLAPGQSFAIGAASYCLVRREPPPSSTFINAKDNQPLRSRRQWMKTRGDSVNADEALLPHDIVRGLRFGDRYLCFEPDELQAAMQQIVPVGEPLRSNAFPLEFVCNKPTSGFVCDSFEIVGNPMFATVFM</sequence>
<dbReference type="Proteomes" id="UP000728185">
    <property type="component" value="Unassembled WGS sequence"/>
</dbReference>
<keyword evidence="1" id="KW-0238">DNA-binding</keyword>
<name>A0A8E0S1R9_9TREM</name>
<reference evidence="3" key="1">
    <citation type="submission" date="2019-05" db="EMBL/GenBank/DDBJ databases">
        <title>Annotation for the trematode Fasciolopsis buski.</title>
        <authorList>
            <person name="Choi Y.-J."/>
        </authorList>
    </citation>
    <scope>NUCLEOTIDE SEQUENCE</scope>
    <source>
        <strain evidence="3">HT</strain>
        <tissue evidence="3">Whole worm</tissue>
    </source>
</reference>
<dbReference type="EMBL" id="LUCM01002589">
    <property type="protein sequence ID" value="KAA0197110.1"/>
    <property type="molecule type" value="Genomic_DNA"/>
</dbReference>
<comment type="caution">
    <text evidence="3">The sequence shown here is derived from an EMBL/GenBank/DDBJ whole genome shotgun (WGS) entry which is preliminary data.</text>
</comment>